<comment type="caution">
    <text evidence="3">The sequence shown here is derived from an EMBL/GenBank/DDBJ whole genome shotgun (WGS) entry which is preliminary data.</text>
</comment>
<evidence type="ECO:0000256" key="1">
    <source>
        <dbReference type="ARBA" id="ARBA00022741"/>
    </source>
</evidence>
<dbReference type="PANTHER" id="PTHR45782:SF4">
    <property type="entry name" value="MITOCHONDRIAL RIBOSOME-ASSOCIATED GTPASE 1"/>
    <property type="match status" value="1"/>
</dbReference>
<dbReference type="SUPFAM" id="SSF52540">
    <property type="entry name" value="P-loop containing nucleoside triphosphate hydrolases"/>
    <property type="match status" value="1"/>
</dbReference>
<proteinExistence type="predicted"/>
<dbReference type="EMBL" id="DVNH01000050">
    <property type="protein sequence ID" value="HIU52289.1"/>
    <property type="molecule type" value="Genomic_DNA"/>
</dbReference>
<sequence>MDNQQNQMNINWYPGHMAKTKREIIQDLKLIDVVIELVDSRIPISSRNPDIKNMTKGKKKVIVFNKSDLA</sequence>
<evidence type="ECO:0000256" key="2">
    <source>
        <dbReference type="ARBA" id="ARBA00023134"/>
    </source>
</evidence>
<evidence type="ECO:0000313" key="3">
    <source>
        <dbReference type="EMBL" id="HIU52289.1"/>
    </source>
</evidence>
<name>A0A9D1M261_9FIRM</name>
<accession>A0A9D1M261</accession>
<dbReference type="InterPro" id="IPR027417">
    <property type="entry name" value="P-loop_NTPase"/>
</dbReference>
<feature type="non-terminal residue" evidence="3">
    <location>
        <position position="70"/>
    </location>
</feature>
<protein>
    <submittedName>
        <fullName evidence="3">Ribosome biogenesis GTPase YlqF</fullName>
    </submittedName>
</protein>
<reference evidence="3" key="1">
    <citation type="submission" date="2020-10" db="EMBL/GenBank/DDBJ databases">
        <authorList>
            <person name="Gilroy R."/>
        </authorList>
    </citation>
    <scope>NUCLEOTIDE SEQUENCE</scope>
    <source>
        <strain evidence="3">CHK195-15760</strain>
    </source>
</reference>
<dbReference type="GO" id="GO:0005525">
    <property type="term" value="F:GTP binding"/>
    <property type="evidence" value="ECO:0007669"/>
    <property type="project" value="UniProtKB-KW"/>
</dbReference>
<dbReference type="AlphaFoldDB" id="A0A9D1M261"/>
<evidence type="ECO:0000313" key="4">
    <source>
        <dbReference type="Proteomes" id="UP000824093"/>
    </source>
</evidence>
<dbReference type="Gene3D" id="3.40.50.300">
    <property type="entry name" value="P-loop containing nucleotide triphosphate hydrolases"/>
    <property type="match status" value="1"/>
</dbReference>
<dbReference type="GO" id="GO:0006412">
    <property type="term" value="P:translation"/>
    <property type="evidence" value="ECO:0007669"/>
    <property type="project" value="TreeGrafter"/>
</dbReference>
<gene>
    <name evidence="3" type="ORF">IAB70_06745</name>
</gene>
<dbReference type="Proteomes" id="UP000824093">
    <property type="component" value="Unassembled WGS sequence"/>
</dbReference>
<dbReference type="PANTHER" id="PTHR45782">
    <property type="entry name" value="MITOCHONDRIAL RIBOSOME-ASSOCIATED GTPASE 1"/>
    <property type="match status" value="1"/>
</dbReference>
<organism evidence="3 4">
    <name type="scientific">Candidatus Merdicola faecigallinarum</name>
    <dbReference type="NCBI Taxonomy" id="2840862"/>
    <lineage>
        <taxon>Bacteria</taxon>
        <taxon>Bacillati</taxon>
        <taxon>Bacillota</taxon>
        <taxon>Clostridia</taxon>
        <taxon>Candidatus Merdicola</taxon>
    </lineage>
</organism>
<keyword evidence="2" id="KW-0342">GTP-binding</keyword>
<keyword evidence="1" id="KW-0547">Nucleotide-binding</keyword>
<reference evidence="3" key="2">
    <citation type="journal article" date="2021" name="PeerJ">
        <title>Extensive microbial diversity within the chicken gut microbiome revealed by metagenomics and culture.</title>
        <authorList>
            <person name="Gilroy R."/>
            <person name="Ravi A."/>
            <person name="Getino M."/>
            <person name="Pursley I."/>
            <person name="Horton D.L."/>
            <person name="Alikhan N.F."/>
            <person name="Baker D."/>
            <person name="Gharbi K."/>
            <person name="Hall N."/>
            <person name="Watson M."/>
            <person name="Adriaenssens E.M."/>
            <person name="Foster-Nyarko E."/>
            <person name="Jarju S."/>
            <person name="Secka A."/>
            <person name="Antonio M."/>
            <person name="Oren A."/>
            <person name="Chaudhuri R.R."/>
            <person name="La Ragione R."/>
            <person name="Hildebrand F."/>
            <person name="Pallen M.J."/>
        </authorList>
    </citation>
    <scope>NUCLEOTIDE SEQUENCE</scope>
    <source>
        <strain evidence="3">CHK195-15760</strain>
    </source>
</reference>
<dbReference type="GO" id="GO:0003924">
    <property type="term" value="F:GTPase activity"/>
    <property type="evidence" value="ECO:0007669"/>
    <property type="project" value="TreeGrafter"/>
</dbReference>